<dbReference type="SMART" id="SM00304">
    <property type="entry name" value="HAMP"/>
    <property type="match status" value="1"/>
</dbReference>
<keyword evidence="5" id="KW-1133">Transmembrane helix</keyword>
<evidence type="ECO:0000256" key="2">
    <source>
        <dbReference type="ARBA" id="ARBA00022475"/>
    </source>
</evidence>
<name>A0A2S4JKQ9_9SPIO</name>
<dbReference type="CDD" id="cd06225">
    <property type="entry name" value="HAMP"/>
    <property type="match status" value="1"/>
</dbReference>
<dbReference type="CDD" id="cd12912">
    <property type="entry name" value="PDC2_MCP_like"/>
    <property type="match status" value="1"/>
</dbReference>
<evidence type="ECO:0000259" key="10">
    <source>
        <dbReference type="PROSITE" id="PS50111"/>
    </source>
</evidence>
<evidence type="ECO:0000256" key="5">
    <source>
        <dbReference type="ARBA" id="ARBA00022989"/>
    </source>
</evidence>
<dbReference type="InterPro" id="IPR003660">
    <property type="entry name" value="HAMP_dom"/>
</dbReference>
<accession>A0A2S4JKQ9</accession>
<evidence type="ECO:0000256" key="8">
    <source>
        <dbReference type="ARBA" id="ARBA00029447"/>
    </source>
</evidence>
<evidence type="ECO:0000313" key="13">
    <source>
        <dbReference type="Proteomes" id="UP000237350"/>
    </source>
</evidence>
<dbReference type="InterPro" id="IPR029151">
    <property type="entry name" value="Sensor-like_sf"/>
</dbReference>
<feature type="domain" description="HAMP" evidence="11">
    <location>
        <begin position="294"/>
        <end position="348"/>
    </location>
</feature>
<comment type="subcellular location">
    <subcellularLocation>
        <location evidence="1">Cell membrane</location>
        <topology evidence="1">Multi-pass membrane protein</topology>
    </subcellularLocation>
</comment>
<comment type="caution">
    <text evidence="12">The sequence shown here is derived from an EMBL/GenBank/DDBJ whole genome shotgun (WGS) entry which is preliminary data.</text>
</comment>
<evidence type="ECO:0000259" key="11">
    <source>
        <dbReference type="PROSITE" id="PS50885"/>
    </source>
</evidence>
<dbReference type="InterPro" id="IPR004089">
    <property type="entry name" value="MCPsignal_dom"/>
</dbReference>
<protein>
    <recommendedName>
        <fullName evidence="14">Chemotaxis protein</fullName>
    </recommendedName>
</protein>
<dbReference type="Pfam" id="PF00015">
    <property type="entry name" value="MCPsignal"/>
    <property type="match status" value="1"/>
</dbReference>
<proteinExistence type="inferred from homology"/>
<dbReference type="Pfam" id="PF00672">
    <property type="entry name" value="HAMP"/>
    <property type="match status" value="1"/>
</dbReference>
<evidence type="ECO:0000313" key="12">
    <source>
        <dbReference type="EMBL" id="POR00105.1"/>
    </source>
</evidence>
<dbReference type="Pfam" id="PF02743">
    <property type="entry name" value="dCache_1"/>
    <property type="match status" value="1"/>
</dbReference>
<dbReference type="PROSITE" id="PS50111">
    <property type="entry name" value="CHEMOTAXIS_TRANSDUC_2"/>
    <property type="match status" value="1"/>
</dbReference>
<sequence length="681" mass="73446">MAVTGIAITSLLIAVGDYFAAKETVEQSFISSMEQTKEITRRLVGSWIGERRNETINLSRNRDIVTFLANGAPPEDLDQIVETLVGSQQITGWYESVAVYDTNGIAMATPSRHLIGVLDVSDRDYFQEAIRGTVFVSGVQISRGSGDPVFFVSAPIVSDSEIVGAIAYVTSVQEFSERFIAPVRVGQTGSVIIYDNSGSILAHPDVEMILDASIDDIQGGQILLESDSAFGHVVMNGQETFISWIRDNETNWNIAVTVDQAELIEPLIVLRNRASLFGISTTVLFGLVVFFLTRRFLGPLLQVESAMAAISEGEADLTQTLKIRGDNEVTRLAGSFNAFLHGLAEIVRNIRQVVHDSEEVSTTLSSVTTDTVSATQEIAANIDSMTTQITTLDGVVNRSSEAFDSITGSLEGLDNTIQDQNSAIEESSSAINEMMASIMNVGGVSQNKVDALTRLKSTAQAGGNLIERTNTEISEIAARIDALRATNDLIDQIAAQTNLLSMNAAIEAAHAGDSGRGFAVVANEIRKLAESSSANAKTINESLRDIVERVQKANTSSAAMRSSYVEIEEEIEAMANAFAEISASVVQLSTGSQEILESISFLSQVSSKVRDGSTEVNERAKQIQHTMEDVKTVSITVSNGIQEIIQGISLINKSMGSVKEQSSRLIENVTALSSETDRFRT</sequence>
<dbReference type="SUPFAM" id="SSF103190">
    <property type="entry name" value="Sensory domain-like"/>
    <property type="match status" value="1"/>
</dbReference>
<dbReference type="PROSITE" id="PS50885">
    <property type="entry name" value="HAMP"/>
    <property type="match status" value="1"/>
</dbReference>
<keyword evidence="2" id="KW-1003">Cell membrane</keyword>
<dbReference type="GO" id="GO:0007165">
    <property type="term" value="P:signal transduction"/>
    <property type="evidence" value="ECO:0007669"/>
    <property type="project" value="UniProtKB-KW"/>
</dbReference>
<evidence type="ECO:0000256" key="3">
    <source>
        <dbReference type="ARBA" id="ARBA00022500"/>
    </source>
</evidence>
<evidence type="ECO:0000256" key="4">
    <source>
        <dbReference type="ARBA" id="ARBA00022692"/>
    </source>
</evidence>
<dbReference type="SUPFAM" id="SSF58104">
    <property type="entry name" value="Methyl-accepting chemotaxis protein (MCP) signaling domain"/>
    <property type="match status" value="1"/>
</dbReference>
<dbReference type="Gene3D" id="6.10.340.10">
    <property type="match status" value="1"/>
</dbReference>
<gene>
    <name evidence="12" type="ORF">AU468_09860</name>
</gene>
<evidence type="ECO:0000256" key="9">
    <source>
        <dbReference type="PROSITE-ProRule" id="PRU00284"/>
    </source>
</evidence>
<dbReference type="CDD" id="cd12914">
    <property type="entry name" value="PDC1_DGC_like"/>
    <property type="match status" value="1"/>
</dbReference>
<dbReference type="AlphaFoldDB" id="A0A2S4JKQ9"/>
<keyword evidence="3" id="KW-0145">Chemotaxis</keyword>
<evidence type="ECO:0000256" key="1">
    <source>
        <dbReference type="ARBA" id="ARBA00004651"/>
    </source>
</evidence>
<evidence type="ECO:0000256" key="7">
    <source>
        <dbReference type="ARBA" id="ARBA00023224"/>
    </source>
</evidence>
<dbReference type="Gene3D" id="3.30.450.20">
    <property type="entry name" value="PAS domain"/>
    <property type="match status" value="2"/>
</dbReference>
<dbReference type="GO" id="GO:0005886">
    <property type="term" value="C:plasma membrane"/>
    <property type="evidence" value="ECO:0007669"/>
    <property type="project" value="UniProtKB-SubCell"/>
</dbReference>
<dbReference type="Proteomes" id="UP000237350">
    <property type="component" value="Unassembled WGS sequence"/>
</dbReference>
<dbReference type="PANTHER" id="PTHR32089:SF112">
    <property type="entry name" value="LYSOZYME-LIKE PROTEIN-RELATED"/>
    <property type="match status" value="1"/>
</dbReference>
<keyword evidence="4" id="KW-0812">Transmembrane</keyword>
<dbReference type="Gene3D" id="1.10.287.950">
    <property type="entry name" value="Methyl-accepting chemotaxis protein"/>
    <property type="match status" value="1"/>
</dbReference>
<feature type="domain" description="Methyl-accepting transducer" evidence="10">
    <location>
        <begin position="395"/>
        <end position="617"/>
    </location>
</feature>
<dbReference type="SMART" id="SM00283">
    <property type="entry name" value="MA"/>
    <property type="match status" value="1"/>
</dbReference>
<evidence type="ECO:0000256" key="6">
    <source>
        <dbReference type="ARBA" id="ARBA00023136"/>
    </source>
</evidence>
<keyword evidence="6" id="KW-0472">Membrane</keyword>
<comment type="similarity">
    <text evidence="8">Belongs to the methyl-accepting chemotaxis (MCP) protein family.</text>
</comment>
<organism evidence="12 13">
    <name type="scientific">Alkalispirochaeta sphaeroplastigenens</name>
    <dbReference type="NCBI Taxonomy" id="1187066"/>
    <lineage>
        <taxon>Bacteria</taxon>
        <taxon>Pseudomonadati</taxon>
        <taxon>Spirochaetota</taxon>
        <taxon>Spirochaetia</taxon>
        <taxon>Spirochaetales</taxon>
        <taxon>Spirochaetaceae</taxon>
        <taxon>Alkalispirochaeta</taxon>
    </lineage>
</organism>
<dbReference type="GO" id="GO:0006935">
    <property type="term" value="P:chemotaxis"/>
    <property type="evidence" value="ECO:0007669"/>
    <property type="project" value="UniProtKB-KW"/>
</dbReference>
<reference evidence="13" key="1">
    <citation type="submission" date="2015-12" db="EMBL/GenBank/DDBJ databases">
        <authorList>
            <person name="Lodha T.D."/>
            <person name="Chintalapati S."/>
            <person name="Chintalapati V.R."/>
            <person name="Sravanthi T."/>
        </authorList>
    </citation>
    <scope>NUCLEOTIDE SEQUENCE [LARGE SCALE GENOMIC DNA]</scope>
    <source>
        <strain evidence="13">JC133</strain>
    </source>
</reference>
<keyword evidence="13" id="KW-1185">Reference proteome</keyword>
<dbReference type="EMBL" id="LPWH01000080">
    <property type="protein sequence ID" value="POR00105.1"/>
    <property type="molecule type" value="Genomic_DNA"/>
</dbReference>
<dbReference type="PANTHER" id="PTHR32089">
    <property type="entry name" value="METHYL-ACCEPTING CHEMOTAXIS PROTEIN MCPB"/>
    <property type="match status" value="1"/>
</dbReference>
<keyword evidence="7 9" id="KW-0807">Transducer</keyword>
<dbReference type="InterPro" id="IPR033479">
    <property type="entry name" value="dCache_1"/>
</dbReference>
<evidence type="ECO:0008006" key="14">
    <source>
        <dbReference type="Google" id="ProtNLM"/>
    </source>
</evidence>